<dbReference type="Gene3D" id="3.30.450.190">
    <property type="match status" value="1"/>
</dbReference>
<keyword evidence="9" id="KW-0472">Membrane</keyword>
<dbReference type="GO" id="GO:1990131">
    <property type="term" value="C:Gtr1-Gtr2 GTPase complex"/>
    <property type="evidence" value="ECO:0007669"/>
    <property type="project" value="TreeGrafter"/>
</dbReference>
<evidence type="ECO:0000256" key="6">
    <source>
        <dbReference type="ARBA" id="ARBA00022741"/>
    </source>
</evidence>
<evidence type="ECO:0000256" key="8">
    <source>
        <dbReference type="ARBA" id="ARBA00023134"/>
    </source>
</evidence>
<dbReference type="GO" id="GO:0005525">
    <property type="term" value="F:GTP binding"/>
    <property type="evidence" value="ECO:0007669"/>
    <property type="project" value="UniProtKB-KW"/>
</dbReference>
<dbReference type="InParanoid" id="A0A151Z6F1"/>
<dbReference type="PANTHER" id="PTHR11259:SF2">
    <property type="entry name" value="GH16429P"/>
    <property type="match status" value="1"/>
</dbReference>
<evidence type="ECO:0000256" key="2">
    <source>
        <dbReference type="ARBA" id="ARBA00004496"/>
    </source>
</evidence>
<dbReference type="FunFam" id="3.40.50.300:FF:000226">
    <property type="entry name" value="Ras-related GTP-binding protein D"/>
    <property type="match status" value="1"/>
</dbReference>
<evidence type="ECO:0000313" key="13">
    <source>
        <dbReference type="EMBL" id="KYQ89539.1"/>
    </source>
</evidence>
<dbReference type="GO" id="GO:0019003">
    <property type="term" value="F:GDP binding"/>
    <property type="evidence" value="ECO:0007669"/>
    <property type="project" value="UniProtKB-ARBA"/>
</dbReference>
<evidence type="ECO:0000256" key="4">
    <source>
        <dbReference type="ARBA" id="ARBA00007756"/>
    </source>
</evidence>
<keyword evidence="7" id="KW-0378">Hydrolase</keyword>
<dbReference type="GO" id="GO:1904263">
    <property type="term" value="P:positive regulation of TORC1 signaling"/>
    <property type="evidence" value="ECO:0007669"/>
    <property type="project" value="UniProtKB-ARBA"/>
</dbReference>
<evidence type="ECO:0000256" key="11">
    <source>
        <dbReference type="ARBA" id="ARBA00023242"/>
    </source>
</evidence>
<reference evidence="13 14" key="1">
    <citation type="submission" date="2015-12" db="EMBL/GenBank/DDBJ databases">
        <title>Dictyostelia acquired genes for synthesis and detection of signals that induce cell-type specialization by lateral gene transfer from prokaryotes.</title>
        <authorList>
            <person name="Gloeckner G."/>
            <person name="Schaap P."/>
        </authorList>
    </citation>
    <scope>NUCLEOTIDE SEQUENCE [LARGE SCALE GENOMIC DNA]</scope>
    <source>
        <strain evidence="13 14">TK</strain>
    </source>
</reference>
<dbReference type="GO" id="GO:0005654">
    <property type="term" value="C:nucleoplasm"/>
    <property type="evidence" value="ECO:0007669"/>
    <property type="project" value="UniProtKB-ARBA"/>
</dbReference>
<dbReference type="AlphaFoldDB" id="A0A151Z6F1"/>
<dbReference type="OMA" id="NCRTFQE"/>
<dbReference type="GO" id="GO:0046983">
    <property type="term" value="F:protein dimerization activity"/>
    <property type="evidence" value="ECO:0007669"/>
    <property type="project" value="UniProtKB-ARBA"/>
</dbReference>
<dbReference type="FunFam" id="3.30.450.190:FF:000001">
    <property type="entry name" value="Ras-related GTP-binding protein C"/>
    <property type="match status" value="1"/>
</dbReference>
<evidence type="ECO:0000256" key="7">
    <source>
        <dbReference type="ARBA" id="ARBA00022801"/>
    </source>
</evidence>
<accession>A0A151Z6F1</accession>
<dbReference type="CDD" id="cd11385">
    <property type="entry name" value="RagC_like"/>
    <property type="match status" value="1"/>
</dbReference>
<dbReference type="GO" id="GO:0005765">
    <property type="term" value="C:lysosomal membrane"/>
    <property type="evidence" value="ECO:0007669"/>
    <property type="project" value="UniProtKB-SubCell"/>
</dbReference>
<proteinExistence type="inferred from homology"/>
<dbReference type="InterPro" id="IPR006762">
    <property type="entry name" value="Gtr1_RagA"/>
</dbReference>
<evidence type="ECO:0000256" key="5">
    <source>
        <dbReference type="ARBA" id="ARBA00022490"/>
    </source>
</evidence>
<keyword evidence="8" id="KW-0342">GTP-binding</keyword>
<keyword evidence="11" id="KW-0539">Nucleus</keyword>
<evidence type="ECO:0000313" key="14">
    <source>
        <dbReference type="Proteomes" id="UP000076078"/>
    </source>
</evidence>
<protein>
    <submittedName>
        <fullName evidence="13">Ras-related GTP-binding protein</fullName>
    </submittedName>
</protein>
<dbReference type="EMBL" id="LODT01000039">
    <property type="protein sequence ID" value="KYQ89539.1"/>
    <property type="molecule type" value="Genomic_DNA"/>
</dbReference>
<keyword evidence="14" id="KW-1185">Reference proteome</keyword>
<dbReference type="GO" id="GO:0005829">
    <property type="term" value="C:cytosol"/>
    <property type="evidence" value="ECO:0007669"/>
    <property type="project" value="UniProtKB-ARBA"/>
</dbReference>
<gene>
    <name evidence="13" type="ORF">DLAC_09487</name>
</gene>
<evidence type="ECO:0000256" key="1">
    <source>
        <dbReference type="ARBA" id="ARBA00004123"/>
    </source>
</evidence>
<comment type="similarity">
    <text evidence="4">Belongs to the GTR/RAG GTP-binding protein family.</text>
</comment>
<keyword evidence="5" id="KW-0963">Cytoplasm</keyword>
<comment type="catalytic activity">
    <reaction evidence="12">
        <text>GTP + H2O = GDP + phosphate + H(+)</text>
        <dbReference type="Rhea" id="RHEA:19669"/>
        <dbReference type="ChEBI" id="CHEBI:15377"/>
        <dbReference type="ChEBI" id="CHEBI:15378"/>
        <dbReference type="ChEBI" id="CHEBI:37565"/>
        <dbReference type="ChEBI" id="CHEBI:43474"/>
        <dbReference type="ChEBI" id="CHEBI:58189"/>
    </reaction>
    <physiologicalReaction direction="left-to-right" evidence="12">
        <dbReference type="Rhea" id="RHEA:19670"/>
    </physiologicalReaction>
</comment>
<dbReference type="PANTHER" id="PTHR11259">
    <property type="entry name" value="RAS-RELATED GTP BINDING RAG/GTR YEAST"/>
    <property type="match status" value="1"/>
</dbReference>
<dbReference type="GO" id="GO:0060090">
    <property type="term" value="F:molecular adaptor activity"/>
    <property type="evidence" value="ECO:0007669"/>
    <property type="project" value="UniProtKB-ARBA"/>
</dbReference>
<dbReference type="InterPro" id="IPR039400">
    <property type="entry name" value="RagC/D"/>
</dbReference>
<comment type="subcellular location">
    <subcellularLocation>
        <location evidence="2">Cytoplasm</location>
    </subcellularLocation>
    <subcellularLocation>
        <location evidence="3">Lysosome membrane</location>
    </subcellularLocation>
    <subcellularLocation>
        <location evidence="1">Nucleus</location>
    </subcellularLocation>
</comment>
<name>A0A151Z6F1_TIELA</name>
<dbReference type="OrthoDB" id="26136at2759"/>
<dbReference type="Proteomes" id="UP000076078">
    <property type="component" value="Unassembled WGS sequence"/>
</dbReference>
<dbReference type="STRING" id="361077.A0A151Z6F1"/>
<dbReference type="Gene3D" id="3.40.50.300">
    <property type="entry name" value="P-loop containing nucleotide triphosphate hydrolases"/>
    <property type="match status" value="1"/>
</dbReference>
<comment type="caution">
    <text evidence="13">The sequence shown here is derived from an EMBL/GenBank/DDBJ whole genome shotgun (WGS) entry which is preliminary data.</text>
</comment>
<dbReference type="GO" id="GO:0019899">
    <property type="term" value="F:enzyme binding"/>
    <property type="evidence" value="ECO:0007669"/>
    <property type="project" value="UniProtKB-ARBA"/>
</dbReference>
<evidence type="ECO:0000256" key="12">
    <source>
        <dbReference type="ARBA" id="ARBA00049117"/>
    </source>
</evidence>
<dbReference type="Pfam" id="PF04670">
    <property type="entry name" value="Gtr1_RagA"/>
    <property type="match status" value="1"/>
</dbReference>
<evidence type="ECO:0000256" key="9">
    <source>
        <dbReference type="ARBA" id="ARBA00023136"/>
    </source>
</evidence>
<dbReference type="GO" id="GO:0043200">
    <property type="term" value="P:response to amino acid"/>
    <property type="evidence" value="ECO:0007669"/>
    <property type="project" value="UniProtKB-ARBA"/>
</dbReference>
<dbReference type="GO" id="GO:0003924">
    <property type="term" value="F:GTPase activity"/>
    <property type="evidence" value="ECO:0007669"/>
    <property type="project" value="TreeGrafter"/>
</dbReference>
<organism evidence="13 14">
    <name type="scientific">Tieghemostelium lacteum</name>
    <name type="common">Slime mold</name>
    <name type="synonym">Dictyostelium lacteum</name>
    <dbReference type="NCBI Taxonomy" id="361077"/>
    <lineage>
        <taxon>Eukaryota</taxon>
        <taxon>Amoebozoa</taxon>
        <taxon>Evosea</taxon>
        <taxon>Eumycetozoa</taxon>
        <taxon>Dictyostelia</taxon>
        <taxon>Dictyosteliales</taxon>
        <taxon>Raperosteliaceae</taxon>
        <taxon>Tieghemostelium</taxon>
    </lineage>
</organism>
<keyword evidence="10" id="KW-0458">Lysosome</keyword>
<dbReference type="FunCoup" id="A0A151Z6F1">
    <property type="interactions" value="768"/>
</dbReference>
<evidence type="ECO:0000256" key="3">
    <source>
        <dbReference type="ARBA" id="ARBA00004656"/>
    </source>
</evidence>
<dbReference type="InterPro" id="IPR027417">
    <property type="entry name" value="P-loop_NTPase"/>
</dbReference>
<dbReference type="SUPFAM" id="SSF52540">
    <property type="entry name" value="P-loop containing nucleoside triphosphate hydrolases"/>
    <property type="match status" value="1"/>
</dbReference>
<keyword evidence="6" id="KW-0547">Nucleotide-binding</keyword>
<dbReference type="GO" id="GO:0034198">
    <property type="term" value="P:cellular response to amino acid starvation"/>
    <property type="evidence" value="ECO:0007669"/>
    <property type="project" value="UniProtKB-ARBA"/>
</dbReference>
<evidence type="ECO:0000256" key="10">
    <source>
        <dbReference type="ARBA" id="ARBA00023228"/>
    </source>
</evidence>
<sequence>MENEDYDSILGDMGYGDDNSQQDISSSQIENKPKIFLMGLKRSGKSSIQKVVFHKMLPNETLFLESTSKVVKNDISNSSFVQFQIWDFPGQIDFFDPTFDYDFILNNCGAIVFVIDAQDEITEALQKLHQTIVKVYQINPAIHFEVFIHKSDGLSDDHKIERQRDIQQKVNEDLTDASLLSVHPSFYVTSIYDHSIFEAFSKVIQKLIPQLPTLENLLDAFISRSRIEKAFLVDVVSKIYVATDNSPVDMQTYELCSDMIDVVIDVSCIYGLKEDEEGLGYDQESHSVIKLNNGMVLYLREVNKYLALVCLLRESNFDKHGLIDYNFTCFKKAIEEVFSRRTASKKRQQKKLPTSTTTTTSN</sequence>
<dbReference type="GO" id="GO:0010507">
    <property type="term" value="P:negative regulation of autophagy"/>
    <property type="evidence" value="ECO:0007669"/>
    <property type="project" value="TreeGrafter"/>
</dbReference>